<dbReference type="GO" id="GO:2000344">
    <property type="term" value="P:positive regulation of acrosome reaction"/>
    <property type="evidence" value="ECO:0007669"/>
    <property type="project" value="TreeGrafter"/>
</dbReference>
<dbReference type="FunFam" id="2.60.40.4100:FF:000002">
    <property type="entry name" value="Zona pellucida sperm-binding protein 3"/>
    <property type="match status" value="1"/>
</dbReference>
<gene>
    <name evidence="19" type="primary">zp3d.2</name>
</gene>
<dbReference type="GO" id="GO:0031012">
    <property type="term" value="C:extracellular matrix"/>
    <property type="evidence" value="ECO:0007669"/>
    <property type="project" value="TreeGrafter"/>
</dbReference>
<dbReference type="GO" id="GO:0007339">
    <property type="term" value="P:binding of sperm to zona pellucida"/>
    <property type="evidence" value="ECO:0007669"/>
    <property type="project" value="TreeGrafter"/>
</dbReference>
<keyword evidence="13" id="KW-1015">Disulfide bond</keyword>
<evidence type="ECO:0000256" key="6">
    <source>
        <dbReference type="ARBA" id="ARBA00022525"/>
    </source>
</evidence>
<dbReference type="GO" id="GO:0032190">
    <property type="term" value="F:acrosin binding"/>
    <property type="evidence" value="ECO:0007669"/>
    <property type="project" value="TreeGrafter"/>
</dbReference>
<evidence type="ECO:0000256" key="5">
    <source>
        <dbReference type="ARBA" id="ARBA00022475"/>
    </source>
</evidence>
<keyword evidence="11" id="KW-1133">Transmembrane helix</keyword>
<evidence type="ECO:0000256" key="13">
    <source>
        <dbReference type="ARBA" id="ARBA00023157"/>
    </source>
</evidence>
<dbReference type="OrthoDB" id="8902383at2759"/>
<keyword evidence="7" id="KW-0272">Extracellular matrix</keyword>
<dbReference type="Proteomes" id="UP000472265">
    <property type="component" value="Chromosome 17"/>
</dbReference>
<dbReference type="PROSITE" id="PS51034">
    <property type="entry name" value="ZP_2"/>
    <property type="match status" value="1"/>
</dbReference>
<name>A0A671VA45_SPAAU</name>
<evidence type="ECO:0000256" key="2">
    <source>
        <dbReference type="ARBA" id="ARBA00004498"/>
    </source>
</evidence>
<dbReference type="FunFam" id="2.60.40.3210:FF:000001">
    <property type="entry name" value="Zona pellucida sperm-binding protein 3"/>
    <property type="match status" value="1"/>
</dbReference>
<dbReference type="InterPro" id="IPR001507">
    <property type="entry name" value="ZP_dom"/>
</dbReference>
<evidence type="ECO:0000256" key="10">
    <source>
        <dbReference type="ARBA" id="ARBA00022729"/>
    </source>
</evidence>
<feature type="compositionally biased region" description="Low complexity" evidence="16">
    <location>
        <begin position="423"/>
        <end position="434"/>
    </location>
</feature>
<evidence type="ECO:0000256" key="8">
    <source>
        <dbReference type="ARBA" id="ARBA00022685"/>
    </source>
</evidence>
<keyword evidence="10 17" id="KW-0732">Signal</keyword>
<evidence type="ECO:0000313" key="19">
    <source>
        <dbReference type="Ensembl" id="ENSSAUP00010022984.1"/>
    </source>
</evidence>
<feature type="signal peptide" evidence="17">
    <location>
        <begin position="1"/>
        <end position="32"/>
    </location>
</feature>
<evidence type="ECO:0000313" key="20">
    <source>
        <dbReference type="Proteomes" id="UP000472265"/>
    </source>
</evidence>
<protein>
    <recommendedName>
        <fullName evidence="4">Zona pellucida sperm-binding protein 3</fullName>
    </recommendedName>
    <alternativeName>
        <fullName evidence="15">Zona pellucida glycoprotein 3</fullName>
    </alternativeName>
</protein>
<dbReference type="InterPro" id="IPR055355">
    <property type="entry name" value="ZP-C"/>
</dbReference>
<evidence type="ECO:0000256" key="14">
    <source>
        <dbReference type="ARBA" id="ARBA00023180"/>
    </source>
</evidence>
<keyword evidence="20" id="KW-1185">Reference proteome</keyword>
<proteinExistence type="inferred from homology"/>
<dbReference type="GO" id="GO:0005886">
    <property type="term" value="C:plasma membrane"/>
    <property type="evidence" value="ECO:0007669"/>
    <property type="project" value="UniProtKB-SubCell"/>
</dbReference>
<dbReference type="InParanoid" id="A0A671VA45"/>
<feature type="domain" description="ZP" evidence="18">
    <location>
        <begin position="122"/>
        <end position="371"/>
    </location>
</feature>
<keyword evidence="9" id="KW-0812">Transmembrane</keyword>
<comment type="similarity">
    <text evidence="3">Belongs to the ZP domain family. ZPC subfamily.</text>
</comment>
<evidence type="ECO:0000259" key="18">
    <source>
        <dbReference type="PROSITE" id="PS51034"/>
    </source>
</evidence>
<dbReference type="GeneTree" id="ENSGT01030000234567"/>
<reference evidence="19" key="1">
    <citation type="submission" date="2021-04" db="EMBL/GenBank/DDBJ databases">
        <authorList>
            <consortium name="Wellcome Sanger Institute Data Sharing"/>
        </authorList>
    </citation>
    <scope>NUCLEOTIDE SEQUENCE [LARGE SCALE GENOMIC DNA]</scope>
</reference>
<keyword evidence="12" id="KW-0472">Membrane</keyword>
<keyword evidence="14" id="KW-0325">Glycoprotein</keyword>
<sequence>MFSFNFKIQIKLPGMVYLLLFLTLPLFSSTDGGGTPPTSEASHQTTQVMRKVSRRETPRLPPPYLHLPVFVDSRTPLVEKEQFSPARGTGQEPLPEPVREILLPVRPSTSPPSASGVSVKTSCKLKKILVQVQRSILGTGEPLSRVTLGTCRPSKSTADYIYFEYDLGLCGTKRKINNNQVIYTNALRYDPLRLQGPIRRAAPFTMPVVCFYNRYQYSYKIGYTPKMQMRKIFKPMKTGAKFILTPRNAQWERLSPSDQYVLGKPMYFEAEAPSMSQGERLYVHLCYATPEKSPTSKPQFPVVKNFGCMVESKDSRSRFVPYKTNAVRFTVDAFLFKGMTGQQLYMHCSMSVGSSTPTPTAKSCNYDTKAKRWVELYGADSVCSCCDSDCSSAATTVTKIISSRPWTIEPKVKPTLAPKRKTVSTTTKTTTTSTAPQSTRKGTEWRTEVAATPMGKVESVVKELEWPFGGGGVTWVEVEGEEQQVKGSAVVEEQVEEEEEEMEEVTEPRTIFEDIFDFDK</sequence>
<keyword evidence="6" id="KW-0964">Secreted</keyword>
<dbReference type="GO" id="GO:0035803">
    <property type="term" value="P:egg coat formation"/>
    <property type="evidence" value="ECO:0007669"/>
    <property type="project" value="TreeGrafter"/>
</dbReference>
<comment type="subcellular location">
    <subcellularLocation>
        <location evidence="1">Cell membrane</location>
        <topology evidence="1">Single-pass type I membrane protein</topology>
    </subcellularLocation>
    <subcellularLocation>
        <location evidence="2">Secreted</location>
        <location evidence="2">Extracellular space</location>
        <location evidence="2">Extracellular matrix</location>
    </subcellularLocation>
</comment>
<keyword evidence="8" id="KW-0165">Cleavage on pair of basic residues</keyword>
<evidence type="ECO:0000256" key="17">
    <source>
        <dbReference type="SAM" id="SignalP"/>
    </source>
</evidence>
<evidence type="ECO:0000256" key="11">
    <source>
        <dbReference type="ARBA" id="ARBA00022989"/>
    </source>
</evidence>
<dbReference type="Pfam" id="PF00100">
    <property type="entry name" value="Zona_pellucida"/>
    <property type="match status" value="1"/>
</dbReference>
<evidence type="ECO:0000256" key="7">
    <source>
        <dbReference type="ARBA" id="ARBA00022530"/>
    </source>
</evidence>
<accession>A0A671VA45</accession>
<feature type="region of interest" description="Disordered" evidence="16">
    <location>
        <begin position="417"/>
        <end position="446"/>
    </location>
</feature>
<evidence type="ECO:0000256" key="15">
    <source>
        <dbReference type="ARBA" id="ARBA00030824"/>
    </source>
</evidence>
<dbReference type="OMA" id="HFSPARG"/>
<dbReference type="Pfam" id="PF23344">
    <property type="entry name" value="ZP-N"/>
    <property type="match status" value="1"/>
</dbReference>
<dbReference type="AlphaFoldDB" id="A0A671VA45"/>
<dbReference type="PANTHER" id="PTHR11576">
    <property type="entry name" value="ZONA PELLUCIDA SPERM-BINDING PROTEIN 3"/>
    <property type="match status" value="1"/>
</dbReference>
<dbReference type="Gene3D" id="2.60.40.3210">
    <property type="entry name" value="Zona pellucida, ZP-N domain"/>
    <property type="match status" value="1"/>
</dbReference>
<dbReference type="FunCoup" id="A0A671VA45">
    <property type="interactions" value="133"/>
</dbReference>
<dbReference type="Gene3D" id="2.60.40.4100">
    <property type="entry name" value="Zona pellucida, ZP-C domain"/>
    <property type="match status" value="1"/>
</dbReference>
<evidence type="ECO:0000256" key="3">
    <source>
        <dbReference type="ARBA" id="ARBA00006735"/>
    </source>
</evidence>
<evidence type="ECO:0000256" key="1">
    <source>
        <dbReference type="ARBA" id="ARBA00004251"/>
    </source>
</evidence>
<feature type="chain" id="PRO_5025356340" description="Zona pellucida sperm-binding protein 3" evidence="17">
    <location>
        <begin position="33"/>
        <end position="520"/>
    </location>
</feature>
<dbReference type="PANTHER" id="PTHR11576:SF26">
    <property type="entry name" value="ZONA PELLUCIDA GLYCOPROTEIN 3D TANDEM DUPLICATE 2"/>
    <property type="match status" value="1"/>
</dbReference>
<keyword evidence="5" id="KW-1003">Cell membrane</keyword>
<evidence type="ECO:0000256" key="16">
    <source>
        <dbReference type="SAM" id="MobiDB-lite"/>
    </source>
</evidence>
<dbReference type="Ensembl" id="ENSSAUT00010024252.1">
    <property type="protein sequence ID" value="ENSSAUP00010022984.1"/>
    <property type="gene ID" value="ENSSAUG00010010090.1"/>
</dbReference>
<dbReference type="InterPro" id="IPR055356">
    <property type="entry name" value="ZP-N"/>
</dbReference>
<organism evidence="19 20">
    <name type="scientific">Sparus aurata</name>
    <name type="common">Gilthead sea bream</name>
    <dbReference type="NCBI Taxonomy" id="8175"/>
    <lineage>
        <taxon>Eukaryota</taxon>
        <taxon>Metazoa</taxon>
        <taxon>Chordata</taxon>
        <taxon>Craniata</taxon>
        <taxon>Vertebrata</taxon>
        <taxon>Euteleostomi</taxon>
        <taxon>Actinopterygii</taxon>
        <taxon>Neopterygii</taxon>
        <taxon>Teleostei</taxon>
        <taxon>Neoteleostei</taxon>
        <taxon>Acanthomorphata</taxon>
        <taxon>Eupercaria</taxon>
        <taxon>Spariformes</taxon>
        <taxon>Sparidae</taxon>
        <taxon>Sparus</taxon>
    </lineage>
</organism>
<evidence type="ECO:0000256" key="9">
    <source>
        <dbReference type="ARBA" id="ARBA00022692"/>
    </source>
</evidence>
<reference evidence="19" key="3">
    <citation type="submission" date="2025-09" db="UniProtKB">
        <authorList>
            <consortium name="Ensembl"/>
        </authorList>
    </citation>
    <scope>IDENTIFICATION</scope>
</reference>
<dbReference type="SMART" id="SM00241">
    <property type="entry name" value="ZP"/>
    <property type="match status" value="1"/>
</dbReference>
<evidence type="ECO:0000256" key="12">
    <source>
        <dbReference type="ARBA" id="ARBA00023136"/>
    </source>
</evidence>
<dbReference type="InterPro" id="IPR042235">
    <property type="entry name" value="ZP-C_dom"/>
</dbReference>
<reference evidence="19" key="2">
    <citation type="submission" date="2025-08" db="UniProtKB">
        <authorList>
            <consortium name="Ensembl"/>
        </authorList>
    </citation>
    <scope>IDENTIFICATION</scope>
</reference>
<evidence type="ECO:0000256" key="4">
    <source>
        <dbReference type="ARBA" id="ARBA00017980"/>
    </source>
</evidence>